<keyword evidence="3 6" id="KW-0812">Transmembrane</keyword>
<accession>A0ABT4JQ39</accession>
<evidence type="ECO:0000256" key="2">
    <source>
        <dbReference type="ARBA" id="ARBA00022475"/>
    </source>
</evidence>
<evidence type="ECO:0000256" key="5">
    <source>
        <dbReference type="ARBA" id="ARBA00023136"/>
    </source>
</evidence>
<organism evidence="8 9">
    <name type="scientific">Marinomonas phaeophyticola</name>
    <dbReference type="NCBI Taxonomy" id="3004091"/>
    <lineage>
        <taxon>Bacteria</taxon>
        <taxon>Pseudomonadati</taxon>
        <taxon>Pseudomonadota</taxon>
        <taxon>Gammaproteobacteria</taxon>
        <taxon>Oceanospirillales</taxon>
        <taxon>Oceanospirillaceae</taxon>
        <taxon>Marinomonas</taxon>
    </lineage>
</organism>
<feature type="transmembrane region" description="Helical" evidence="6">
    <location>
        <begin position="181"/>
        <end position="202"/>
    </location>
</feature>
<dbReference type="InterPro" id="IPR042094">
    <property type="entry name" value="T2SS_GspF_sf"/>
</dbReference>
<keyword evidence="9" id="KW-1185">Reference proteome</keyword>
<evidence type="ECO:0000313" key="9">
    <source>
        <dbReference type="Proteomes" id="UP001149719"/>
    </source>
</evidence>
<dbReference type="EMBL" id="JAPUBN010000006">
    <property type="protein sequence ID" value="MCZ2720470.1"/>
    <property type="molecule type" value="Genomic_DNA"/>
</dbReference>
<dbReference type="Proteomes" id="UP001149719">
    <property type="component" value="Unassembled WGS sequence"/>
</dbReference>
<keyword evidence="2" id="KW-1003">Cell membrane</keyword>
<dbReference type="InterPro" id="IPR018076">
    <property type="entry name" value="T2SS_GspF_dom"/>
</dbReference>
<evidence type="ECO:0000256" key="1">
    <source>
        <dbReference type="ARBA" id="ARBA00004651"/>
    </source>
</evidence>
<dbReference type="Gene3D" id="1.20.81.30">
    <property type="entry name" value="Type II secretion system (T2SS), domain F"/>
    <property type="match status" value="1"/>
</dbReference>
<name>A0ABT4JQ39_9GAMM</name>
<protein>
    <submittedName>
        <fullName evidence="8">Type II secretion system F family protein</fullName>
    </submittedName>
</protein>
<dbReference type="RefSeq" id="WP_269122386.1">
    <property type="nucleotide sequence ID" value="NZ_JAPUBN010000006.1"/>
</dbReference>
<gene>
    <name evidence="8" type="ORF">O1D97_02110</name>
</gene>
<evidence type="ECO:0000313" key="8">
    <source>
        <dbReference type="EMBL" id="MCZ2720470.1"/>
    </source>
</evidence>
<keyword evidence="5 6" id="KW-0472">Membrane</keyword>
<evidence type="ECO:0000256" key="3">
    <source>
        <dbReference type="ARBA" id="ARBA00022692"/>
    </source>
</evidence>
<evidence type="ECO:0000259" key="7">
    <source>
        <dbReference type="Pfam" id="PF00482"/>
    </source>
</evidence>
<evidence type="ECO:0000256" key="6">
    <source>
        <dbReference type="SAM" id="Phobius"/>
    </source>
</evidence>
<sequence>METPNCYFYYLLGEDRQQIEIKYNQFCINEFQQNKRYFRVIKKRIHKINTVKLMSLLVELNNSMEMGMTLNQAISSIASSGDKQLSCLCLYISQQINNGVSVHQSVSNVCDKATRFLCEFLPENTTQEGFKKSLAIIIQYLKSRKEVSDKLVKSLYYPYFIAQSSSIIMIINAIMKDAFELSLLAIYGLTCGVQAVILYLVISGKIIFF</sequence>
<proteinExistence type="predicted"/>
<comment type="subcellular location">
    <subcellularLocation>
        <location evidence="1">Cell membrane</location>
        <topology evidence="1">Multi-pass membrane protein</topology>
    </subcellularLocation>
</comment>
<feature type="transmembrane region" description="Helical" evidence="6">
    <location>
        <begin position="155"/>
        <end position="175"/>
    </location>
</feature>
<reference evidence="8" key="1">
    <citation type="submission" date="2022-12" db="EMBL/GenBank/DDBJ databases">
        <title>Marinomonas 15G1-11 sp. nov, isolated from marine algae.</title>
        <authorList>
            <person name="Butt M."/>
            <person name="Choi D.G."/>
            <person name="Kim J.M."/>
            <person name="Lee J.K."/>
            <person name="Baek J.H."/>
            <person name="Jeon C.O."/>
        </authorList>
    </citation>
    <scope>NUCLEOTIDE SEQUENCE</scope>
    <source>
        <strain evidence="8">15G1-11</strain>
    </source>
</reference>
<comment type="caution">
    <text evidence="8">The sequence shown here is derived from an EMBL/GenBank/DDBJ whole genome shotgun (WGS) entry which is preliminary data.</text>
</comment>
<keyword evidence="4 6" id="KW-1133">Transmembrane helix</keyword>
<dbReference type="Pfam" id="PF00482">
    <property type="entry name" value="T2SSF"/>
    <property type="match status" value="1"/>
</dbReference>
<evidence type="ECO:0000256" key="4">
    <source>
        <dbReference type="ARBA" id="ARBA00022989"/>
    </source>
</evidence>
<feature type="domain" description="Type II secretion system protein GspF" evidence="7">
    <location>
        <begin position="61"/>
        <end position="171"/>
    </location>
</feature>